<evidence type="ECO:0000256" key="1">
    <source>
        <dbReference type="SAM" id="Phobius"/>
    </source>
</evidence>
<evidence type="ECO:0000313" key="2">
    <source>
        <dbReference type="EMBL" id="MFC3851218.1"/>
    </source>
</evidence>
<accession>A0ABV7ZTT2</accession>
<feature type="transmembrane region" description="Helical" evidence="1">
    <location>
        <begin position="79"/>
        <end position="105"/>
    </location>
</feature>
<proteinExistence type="predicted"/>
<keyword evidence="1" id="KW-0472">Membrane</keyword>
<organism evidence="2 3">
    <name type="scientific">Saccharospirillum mangrovi</name>
    <dbReference type="NCBI Taxonomy" id="2161747"/>
    <lineage>
        <taxon>Bacteria</taxon>
        <taxon>Pseudomonadati</taxon>
        <taxon>Pseudomonadota</taxon>
        <taxon>Gammaproteobacteria</taxon>
        <taxon>Oceanospirillales</taxon>
        <taxon>Saccharospirillaceae</taxon>
        <taxon>Saccharospirillum</taxon>
    </lineage>
</organism>
<keyword evidence="1" id="KW-0812">Transmembrane</keyword>
<reference evidence="3" key="1">
    <citation type="journal article" date="2019" name="Int. J. Syst. Evol. Microbiol.">
        <title>The Global Catalogue of Microorganisms (GCM) 10K type strain sequencing project: providing services to taxonomists for standard genome sequencing and annotation.</title>
        <authorList>
            <consortium name="The Broad Institute Genomics Platform"/>
            <consortium name="The Broad Institute Genome Sequencing Center for Infectious Disease"/>
            <person name="Wu L."/>
            <person name="Ma J."/>
        </authorList>
    </citation>
    <scope>NUCLEOTIDE SEQUENCE [LARGE SCALE GENOMIC DNA]</scope>
    <source>
        <strain evidence="3">IBRC 10765</strain>
    </source>
</reference>
<dbReference type="EMBL" id="JBHRYR010000002">
    <property type="protein sequence ID" value="MFC3851218.1"/>
    <property type="molecule type" value="Genomic_DNA"/>
</dbReference>
<feature type="transmembrane region" description="Helical" evidence="1">
    <location>
        <begin position="7"/>
        <end position="24"/>
    </location>
</feature>
<comment type="caution">
    <text evidence="2">The sequence shown here is derived from an EMBL/GenBank/DDBJ whole genome shotgun (WGS) entry which is preliminary data.</text>
</comment>
<keyword evidence="3" id="KW-1185">Reference proteome</keyword>
<evidence type="ECO:0000313" key="3">
    <source>
        <dbReference type="Proteomes" id="UP001595617"/>
    </source>
</evidence>
<dbReference type="RefSeq" id="WP_380692328.1">
    <property type="nucleotide sequence ID" value="NZ_JBHRYR010000002.1"/>
</dbReference>
<feature type="transmembrane region" description="Helical" evidence="1">
    <location>
        <begin position="44"/>
        <end position="67"/>
    </location>
</feature>
<protein>
    <submittedName>
        <fullName evidence="2">Uncharacterized protein</fullName>
    </submittedName>
</protein>
<name>A0ABV7ZTT2_9GAMM</name>
<sequence>MTQSSWLLAVSSIPLAVYAGYIVYLDIGSFYTNFSQFFDGDSPLVPTMITLLLALTPLSILGVGWFLYRRRTSLFIVPLLAHALFFVVSLYLTAYVAMVLIWFVVSKVLLFRRRPIAY</sequence>
<gene>
    <name evidence="2" type="ORF">ACFOOG_00115</name>
</gene>
<keyword evidence="1" id="KW-1133">Transmembrane helix</keyword>
<dbReference type="Proteomes" id="UP001595617">
    <property type="component" value="Unassembled WGS sequence"/>
</dbReference>